<dbReference type="PANTHER" id="PTHR21580:SF28">
    <property type="entry name" value="BOREALIN N-TERMINAL DOMAIN-CONTAINING PROTEIN-RELATED"/>
    <property type="match status" value="1"/>
</dbReference>
<proteinExistence type="predicted"/>
<accession>A0A1B0GCK2</accession>
<dbReference type="Proteomes" id="UP000092444">
    <property type="component" value="Unassembled WGS sequence"/>
</dbReference>
<dbReference type="VEuPathDB" id="VectorBase:GMOY011028"/>
<protein>
    <submittedName>
        <fullName evidence="1">Uncharacterized protein</fullName>
    </submittedName>
</protein>
<dbReference type="PhylomeDB" id="A0A1B0GCK2"/>
<evidence type="ECO:0000313" key="1">
    <source>
        <dbReference type="EnsemblMetazoa" id="GMOY011028-PA"/>
    </source>
</evidence>
<dbReference type="EMBL" id="CCAG010021464">
    <property type="status" value="NOT_ANNOTATED_CDS"/>
    <property type="molecule type" value="Genomic_DNA"/>
</dbReference>
<dbReference type="EnsemblMetazoa" id="GMOY011028-RA">
    <property type="protein sequence ID" value="GMOY011028-PA"/>
    <property type="gene ID" value="GMOY011028"/>
</dbReference>
<dbReference type="GO" id="GO:0005856">
    <property type="term" value="C:cytoskeleton"/>
    <property type="evidence" value="ECO:0007669"/>
    <property type="project" value="TreeGrafter"/>
</dbReference>
<evidence type="ECO:0000313" key="2">
    <source>
        <dbReference type="Proteomes" id="UP000092444"/>
    </source>
</evidence>
<keyword evidence="2" id="KW-1185">Reference proteome</keyword>
<sequence length="289" mass="32387">MVRKKQPSSDLLPENPCQDKNRMIAVGAHVRQCIWKPTVRRGRAICEYGRPSYKPLPPIVGAKVFDSTKRTAPAYSFGRKTSSRRTGFDDGPAKFDVSGISNRGFYKKAGIAMKSRRVELTPFANPGVGNYTVDKGFAVTTKTIPRYSFGKKPRQLKSFMTPAPNVYNLPPVVGTAKEGNKRAAPAFTMLGREKPRKLTCFIYPGPGDYEDKSICERKRPPKYTMRPQVKVFDDSINKPGPNAHYAELYHKHKSVPAPSFSIHHTPCLGVRKAYHMPDSRNPLKCNMLV</sequence>
<dbReference type="PANTHER" id="PTHR21580">
    <property type="entry name" value="SHIPPO-1-RELATED"/>
    <property type="match status" value="1"/>
</dbReference>
<dbReference type="InterPro" id="IPR010736">
    <property type="entry name" value="SHIPPO-rpt"/>
</dbReference>
<dbReference type="AlphaFoldDB" id="A0A1B0GCK2"/>
<dbReference type="Pfam" id="PF07004">
    <property type="entry name" value="SHIPPO-rpt"/>
    <property type="match status" value="4"/>
</dbReference>
<organism evidence="1 2">
    <name type="scientific">Glossina morsitans morsitans</name>
    <name type="common">Savannah tsetse fly</name>
    <dbReference type="NCBI Taxonomy" id="37546"/>
    <lineage>
        <taxon>Eukaryota</taxon>
        <taxon>Metazoa</taxon>
        <taxon>Ecdysozoa</taxon>
        <taxon>Arthropoda</taxon>
        <taxon>Hexapoda</taxon>
        <taxon>Insecta</taxon>
        <taxon>Pterygota</taxon>
        <taxon>Neoptera</taxon>
        <taxon>Endopterygota</taxon>
        <taxon>Diptera</taxon>
        <taxon>Brachycera</taxon>
        <taxon>Muscomorpha</taxon>
        <taxon>Hippoboscoidea</taxon>
        <taxon>Glossinidae</taxon>
        <taxon>Glossina</taxon>
    </lineage>
</organism>
<reference evidence="1" key="1">
    <citation type="submission" date="2020-05" db="UniProtKB">
        <authorList>
            <consortium name="EnsemblMetazoa"/>
        </authorList>
    </citation>
    <scope>IDENTIFICATION</scope>
    <source>
        <strain evidence="1">Yale</strain>
    </source>
</reference>
<name>A0A1B0GCK2_GLOMM</name>
<dbReference type="InterPro" id="IPR051291">
    <property type="entry name" value="CIMAP"/>
</dbReference>